<comment type="subcellular location">
    <subcellularLocation>
        <location evidence="1">Nucleus</location>
    </subcellularLocation>
</comment>
<evidence type="ECO:0000313" key="8">
    <source>
        <dbReference type="EMBL" id="GMT10564.1"/>
    </source>
</evidence>
<evidence type="ECO:0000256" key="3">
    <source>
        <dbReference type="ARBA" id="ARBA00022737"/>
    </source>
</evidence>
<dbReference type="Pfam" id="PF23240">
    <property type="entry name" value="HAT_PRP39_N"/>
    <property type="match status" value="1"/>
</dbReference>
<dbReference type="PANTHER" id="PTHR17204">
    <property type="entry name" value="PRE-MRNA PROCESSING PROTEIN PRP39-RELATED"/>
    <property type="match status" value="1"/>
</dbReference>
<dbReference type="Proteomes" id="UP001432322">
    <property type="component" value="Unassembled WGS sequence"/>
</dbReference>
<feature type="non-terminal residue" evidence="8">
    <location>
        <position position="310"/>
    </location>
</feature>
<evidence type="ECO:0000313" key="9">
    <source>
        <dbReference type="Proteomes" id="UP001432322"/>
    </source>
</evidence>
<sequence>LLVRSGRIEWRMGRRRSISSSRSRSRSRTRSRSRSRSRSPRRRVKRERRSPVERKEDATYEYKSSGHPELPKDIELIEAFSDKNRGVKSVLKKFDWDYEDSDLWTETIKELEKQNAPPDVMRAAFAEVLDRWPYCYGYWSKWASLEAKTDSTKAIEVYESAVNAFPLSVEIWLAYIRYMRMELMKREDGLEGIQRLNARALVTVGREWKSIEVWKEVIAFEYSIGNTMAVTIVLDNLISTPLNGMADSWELMTKHFDSTPWSSLLPPNEKAEVESECVKEEEKIDEGICKLLALDRRHHVYDESRWKAKE</sequence>
<comment type="caution">
    <text evidence="8">The sequence shown here is derived from an EMBL/GenBank/DDBJ whole genome shotgun (WGS) entry which is preliminary data.</text>
</comment>
<evidence type="ECO:0000256" key="5">
    <source>
        <dbReference type="ARBA" id="ARBA00023242"/>
    </source>
</evidence>
<dbReference type="SMART" id="SM00386">
    <property type="entry name" value="HAT"/>
    <property type="match status" value="3"/>
</dbReference>
<accession>A0AAV5UTX0</accession>
<dbReference type="GO" id="GO:0030627">
    <property type="term" value="F:pre-mRNA 5'-splice site binding"/>
    <property type="evidence" value="ECO:0007669"/>
    <property type="project" value="TreeGrafter"/>
</dbReference>
<feature type="non-terminal residue" evidence="8">
    <location>
        <position position="1"/>
    </location>
</feature>
<dbReference type="GO" id="GO:0000395">
    <property type="term" value="P:mRNA 5'-splice site recognition"/>
    <property type="evidence" value="ECO:0007669"/>
    <property type="project" value="TreeGrafter"/>
</dbReference>
<feature type="region of interest" description="Disordered" evidence="7">
    <location>
        <begin position="14"/>
        <end position="67"/>
    </location>
</feature>
<evidence type="ECO:0000256" key="4">
    <source>
        <dbReference type="ARBA" id="ARBA00023187"/>
    </source>
</evidence>
<dbReference type="GO" id="GO:0071004">
    <property type="term" value="C:U2-type prespliceosome"/>
    <property type="evidence" value="ECO:0007669"/>
    <property type="project" value="TreeGrafter"/>
</dbReference>
<dbReference type="InterPro" id="IPR003107">
    <property type="entry name" value="HAT"/>
</dbReference>
<protein>
    <recommendedName>
        <fullName evidence="10">Suppressor of forked domain-containing protein</fullName>
    </recommendedName>
</protein>
<keyword evidence="9" id="KW-1185">Reference proteome</keyword>
<keyword evidence="4" id="KW-0508">mRNA splicing</keyword>
<gene>
    <name evidence="8" type="ORF">PFISCL1PPCAC_1861</name>
</gene>
<proteinExistence type="inferred from homology"/>
<dbReference type="EMBL" id="BTSY01000001">
    <property type="protein sequence ID" value="GMT10564.1"/>
    <property type="molecule type" value="Genomic_DNA"/>
</dbReference>
<evidence type="ECO:0000256" key="2">
    <source>
        <dbReference type="ARBA" id="ARBA00022664"/>
    </source>
</evidence>
<evidence type="ECO:0000256" key="7">
    <source>
        <dbReference type="SAM" id="MobiDB-lite"/>
    </source>
</evidence>
<dbReference type="PANTHER" id="PTHR17204:SF5">
    <property type="entry name" value="PRE-MRNA-PROCESSING FACTOR 39"/>
    <property type="match status" value="1"/>
</dbReference>
<evidence type="ECO:0008006" key="10">
    <source>
        <dbReference type="Google" id="ProtNLM"/>
    </source>
</evidence>
<dbReference type="GO" id="GO:0000243">
    <property type="term" value="C:commitment complex"/>
    <property type="evidence" value="ECO:0007669"/>
    <property type="project" value="TreeGrafter"/>
</dbReference>
<feature type="compositionally biased region" description="Basic residues" evidence="7">
    <location>
        <begin position="14"/>
        <end position="48"/>
    </location>
</feature>
<organism evidence="8 9">
    <name type="scientific">Pristionchus fissidentatus</name>
    <dbReference type="NCBI Taxonomy" id="1538716"/>
    <lineage>
        <taxon>Eukaryota</taxon>
        <taxon>Metazoa</taxon>
        <taxon>Ecdysozoa</taxon>
        <taxon>Nematoda</taxon>
        <taxon>Chromadorea</taxon>
        <taxon>Rhabditida</taxon>
        <taxon>Rhabditina</taxon>
        <taxon>Diplogasteromorpha</taxon>
        <taxon>Diplogasteroidea</taxon>
        <taxon>Neodiplogasteridae</taxon>
        <taxon>Pristionchus</taxon>
    </lineage>
</organism>
<name>A0AAV5UTX0_9BILA</name>
<dbReference type="GO" id="GO:0005685">
    <property type="term" value="C:U1 snRNP"/>
    <property type="evidence" value="ECO:0007669"/>
    <property type="project" value="TreeGrafter"/>
</dbReference>
<feature type="compositionally biased region" description="Basic and acidic residues" evidence="7">
    <location>
        <begin position="49"/>
        <end position="67"/>
    </location>
</feature>
<dbReference type="AlphaFoldDB" id="A0AAV5UTX0"/>
<dbReference type="Gene3D" id="1.25.40.10">
    <property type="entry name" value="Tetratricopeptide repeat domain"/>
    <property type="match status" value="1"/>
</dbReference>
<dbReference type="SUPFAM" id="SSF48452">
    <property type="entry name" value="TPR-like"/>
    <property type="match status" value="1"/>
</dbReference>
<evidence type="ECO:0000256" key="6">
    <source>
        <dbReference type="ARBA" id="ARBA00038019"/>
    </source>
</evidence>
<keyword evidence="5" id="KW-0539">Nucleus</keyword>
<keyword evidence="2" id="KW-0507">mRNA processing</keyword>
<comment type="similarity">
    <text evidence="6">Belongs to the PRP39 family.</text>
</comment>
<keyword evidence="3" id="KW-0677">Repeat</keyword>
<dbReference type="InterPro" id="IPR011990">
    <property type="entry name" value="TPR-like_helical_dom_sf"/>
</dbReference>
<reference evidence="8" key="1">
    <citation type="submission" date="2023-10" db="EMBL/GenBank/DDBJ databases">
        <title>Genome assembly of Pristionchus species.</title>
        <authorList>
            <person name="Yoshida K."/>
            <person name="Sommer R.J."/>
        </authorList>
    </citation>
    <scope>NUCLEOTIDE SEQUENCE</scope>
    <source>
        <strain evidence="8">RS5133</strain>
    </source>
</reference>
<evidence type="ECO:0000256" key="1">
    <source>
        <dbReference type="ARBA" id="ARBA00004123"/>
    </source>
</evidence>